<keyword evidence="2" id="KW-0732">Signal</keyword>
<evidence type="ECO:0000256" key="2">
    <source>
        <dbReference type="SAM" id="SignalP"/>
    </source>
</evidence>
<sequence>MAGFLHEPFFQSVFLICCVEQAGGGPAASCPLGGGASVCRAERSTDEGSSTDELTLLPVHTSYQSTPATSPLQLPVHTSYQSTPATSPLQLPVHSSYQSTPATSPLQLPVHTSYQSTPATSPHQLPVHTSYQSTPATSPHQLPVHTSYQSTPATSPLQLPVHSSYQSTPATNSQTDEILPVTSVLCDFECPVSAPCPVLLSQEKGGGGKPEPGCLLLHPSISPPITMAEERLKAIDKDLEF</sequence>
<feature type="non-terminal residue" evidence="3">
    <location>
        <position position="1"/>
    </location>
</feature>
<organism evidence="3 4">
    <name type="scientific">Pogonophryne albipinna</name>
    <dbReference type="NCBI Taxonomy" id="1090488"/>
    <lineage>
        <taxon>Eukaryota</taxon>
        <taxon>Metazoa</taxon>
        <taxon>Chordata</taxon>
        <taxon>Craniata</taxon>
        <taxon>Vertebrata</taxon>
        <taxon>Euteleostomi</taxon>
        <taxon>Actinopterygii</taxon>
        <taxon>Neopterygii</taxon>
        <taxon>Teleostei</taxon>
        <taxon>Neoteleostei</taxon>
        <taxon>Acanthomorphata</taxon>
        <taxon>Eupercaria</taxon>
        <taxon>Perciformes</taxon>
        <taxon>Notothenioidei</taxon>
        <taxon>Pogonophryne</taxon>
    </lineage>
</organism>
<accession>A0AAD6B9T5</accession>
<keyword evidence="4" id="KW-1185">Reference proteome</keyword>
<name>A0AAD6B9T5_9TELE</name>
<dbReference type="Proteomes" id="UP001219934">
    <property type="component" value="Unassembled WGS sequence"/>
</dbReference>
<feature type="region of interest" description="Disordered" evidence="1">
    <location>
        <begin position="63"/>
        <end position="173"/>
    </location>
</feature>
<evidence type="ECO:0000313" key="3">
    <source>
        <dbReference type="EMBL" id="KAJ4939423.1"/>
    </source>
</evidence>
<feature type="chain" id="PRO_5042063058" evidence="2">
    <location>
        <begin position="25"/>
        <end position="241"/>
    </location>
</feature>
<feature type="signal peptide" evidence="2">
    <location>
        <begin position="1"/>
        <end position="24"/>
    </location>
</feature>
<proteinExistence type="predicted"/>
<comment type="caution">
    <text evidence="3">The sequence shown here is derived from an EMBL/GenBank/DDBJ whole genome shotgun (WGS) entry which is preliminary data.</text>
</comment>
<dbReference type="AlphaFoldDB" id="A0AAD6B9T5"/>
<dbReference type="EMBL" id="JAPTMU010000008">
    <property type="protein sequence ID" value="KAJ4939423.1"/>
    <property type="molecule type" value="Genomic_DNA"/>
</dbReference>
<evidence type="ECO:0000256" key="1">
    <source>
        <dbReference type="SAM" id="MobiDB-lite"/>
    </source>
</evidence>
<evidence type="ECO:0000313" key="4">
    <source>
        <dbReference type="Proteomes" id="UP001219934"/>
    </source>
</evidence>
<reference evidence="3" key="1">
    <citation type="submission" date="2022-11" db="EMBL/GenBank/DDBJ databases">
        <title>Chromosome-level genome of Pogonophryne albipinna.</title>
        <authorList>
            <person name="Jo E."/>
        </authorList>
    </citation>
    <scope>NUCLEOTIDE SEQUENCE</scope>
    <source>
        <strain evidence="3">SGF0006</strain>
        <tissue evidence="3">Muscle</tissue>
    </source>
</reference>
<gene>
    <name evidence="3" type="ORF">JOQ06_028872</name>
</gene>
<protein>
    <submittedName>
        <fullName evidence="3">Uncharacterized protein</fullName>
    </submittedName>
</protein>